<dbReference type="EMBL" id="MN837659">
    <property type="protein sequence ID" value="QHB80556.1"/>
    <property type="molecule type" value="mRNA"/>
</dbReference>
<evidence type="ECO:0000256" key="1">
    <source>
        <dbReference type="SAM" id="Phobius"/>
    </source>
</evidence>
<feature type="transmembrane region" description="Helical" evidence="1">
    <location>
        <begin position="6"/>
        <end position="23"/>
    </location>
</feature>
<organism evidence="2">
    <name type="scientific">Carabus violaceus</name>
    <name type="common">Violet ground beetle</name>
    <dbReference type="NCBI Taxonomy" id="41075"/>
    <lineage>
        <taxon>Eukaryota</taxon>
        <taxon>Metazoa</taxon>
        <taxon>Ecdysozoa</taxon>
        <taxon>Arthropoda</taxon>
        <taxon>Hexapoda</taxon>
        <taxon>Insecta</taxon>
        <taxon>Pterygota</taxon>
        <taxon>Neoptera</taxon>
        <taxon>Endopterygota</taxon>
        <taxon>Coleoptera</taxon>
        <taxon>Adephaga</taxon>
        <taxon>Caraboidea</taxon>
        <taxon>Carabidae</taxon>
        <taxon>Carabinae</taxon>
        <taxon>Carabini</taxon>
        <taxon>Carabina</taxon>
        <taxon>Carabus</taxon>
        <taxon>Megodontus</taxon>
    </lineage>
</organism>
<dbReference type="Gene3D" id="4.10.40.20">
    <property type="match status" value="1"/>
</dbReference>
<reference evidence="2" key="1">
    <citation type="journal article" date="2020" name="Insect Biochem. Mol. Biol.">
        <title>The Neuropeptidome of Carabus (Coleoptera, Adephaga: Carabidae).</title>
        <authorList>
            <person name="Ragionieri L."/>
            <person name="Predel R."/>
        </authorList>
    </citation>
    <scope>NUCLEOTIDE SEQUENCE</scope>
    <source>
        <strain evidence="2">35</strain>
    </source>
</reference>
<dbReference type="Pfam" id="PF07327">
    <property type="entry name" value="Neuroparsin"/>
    <property type="match status" value="1"/>
</dbReference>
<accession>A0A7U3MC89</accession>
<name>A0A7U3MC89_CARVO</name>
<sequence>MHATGLVYVATLAVITTTLYNLIEAKPLCEPCDNRLECDESPKEMCMFGEARNYCNRRTCAKGPGDRCGGMYHQYGICGEGLRCTSSLHEMGVNRCHGCSLLTLDCY</sequence>
<dbReference type="InterPro" id="IPR010850">
    <property type="entry name" value="Neuroparsin"/>
</dbReference>
<protein>
    <submittedName>
        <fullName evidence="2">Neuroparsin</fullName>
    </submittedName>
</protein>
<keyword evidence="1" id="KW-0472">Membrane</keyword>
<proteinExistence type="evidence at transcript level"/>
<keyword evidence="1" id="KW-0812">Transmembrane</keyword>
<evidence type="ECO:0000313" key="2">
    <source>
        <dbReference type="EMBL" id="QHB80556.1"/>
    </source>
</evidence>
<dbReference type="AlphaFoldDB" id="A0A7U3MC89"/>
<keyword evidence="1" id="KW-1133">Transmembrane helix</keyword>